<dbReference type="PANTHER" id="PTHR34988">
    <property type="entry name" value="PROTEIN, PUTATIVE-RELATED"/>
    <property type="match status" value="1"/>
</dbReference>
<feature type="domain" description="PPC" evidence="1">
    <location>
        <begin position="1"/>
        <end position="133"/>
    </location>
</feature>
<name>A0A975IWM5_9CAUL</name>
<dbReference type="PROSITE" id="PS51742">
    <property type="entry name" value="PPC"/>
    <property type="match status" value="1"/>
</dbReference>
<dbReference type="KEGG" id="caul:KCG34_01150"/>
<keyword evidence="3" id="KW-1185">Reference proteome</keyword>
<proteinExistence type="predicted"/>
<dbReference type="EMBL" id="CP073078">
    <property type="protein sequence ID" value="QUD88531.1"/>
    <property type="molecule type" value="Genomic_DNA"/>
</dbReference>
<dbReference type="AlphaFoldDB" id="A0A975IWM5"/>
<protein>
    <submittedName>
        <fullName evidence="2">DNA-binding protein</fullName>
    </submittedName>
</protein>
<sequence>MRTHAVRLTPGTDLLAELQRFTHAHALRAGCILTCVGSLSHARLRMPGAIGEPETFKTFAEPMEILSLSGTLCPDGLHLHITLARHDGACIGGHLVEGCLIHTTAELVIGELTEVAFTRPADPATGYDELSVGPRAG</sequence>
<dbReference type="GO" id="GO:0003677">
    <property type="term" value="F:DNA binding"/>
    <property type="evidence" value="ECO:0007669"/>
    <property type="project" value="UniProtKB-KW"/>
</dbReference>
<reference evidence="2" key="1">
    <citation type="submission" date="2021-04" db="EMBL/GenBank/DDBJ databases">
        <title>The complete genome sequence of Caulobacter sp. S6.</title>
        <authorList>
            <person name="Tang Y."/>
            <person name="Ouyang W."/>
            <person name="Liu Q."/>
            <person name="Huang B."/>
            <person name="Guo Z."/>
            <person name="Lei P."/>
        </authorList>
    </citation>
    <scope>NUCLEOTIDE SEQUENCE</scope>
    <source>
        <strain evidence="2">S6</strain>
    </source>
</reference>
<dbReference type="Proteomes" id="UP000676409">
    <property type="component" value="Chromosome"/>
</dbReference>
<dbReference type="RefSeq" id="WP_211938581.1">
    <property type="nucleotide sequence ID" value="NZ_CP073078.1"/>
</dbReference>
<accession>A0A975IWM5</accession>
<evidence type="ECO:0000313" key="3">
    <source>
        <dbReference type="Proteomes" id="UP000676409"/>
    </source>
</evidence>
<gene>
    <name evidence="2" type="ORF">KCG34_01150</name>
</gene>
<dbReference type="InterPro" id="IPR005175">
    <property type="entry name" value="PPC_dom"/>
</dbReference>
<dbReference type="PANTHER" id="PTHR34988:SF1">
    <property type="entry name" value="DNA-BINDING PROTEIN"/>
    <property type="match status" value="1"/>
</dbReference>
<keyword evidence="2" id="KW-0238">DNA-binding</keyword>
<dbReference type="Gene3D" id="3.30.1330.80">
    <property type="entry name" value="Hypothetical protein, similar to alpha- acetolactate decarboxylase, domain 2"/>
    <property type="match status" value="1"/>
</dbReference>
<organism evidence="2 3">
    <name type="scientific">Phenylobacterium montanum</name>
    <dbReference type="NCBI Taxonomy" id="2823693"/>
    <lineage>
        <taxon>Bacteria</taxon>
        <taxon>Pseudomonadati</taxon>
        <taxon>Pseudomonadota</taxon>
        <taxon>Alphaproteobacteria</taxon>
        <taxon>Caulobacterales</taxon>
        <taxon>Caulobacteraceae</taxon>
        <taxon>Phenylobacterium</taxon>
    </lineage>
</organism>
<dbReference type="CDD" id="cd11378">
    <property type="entry name" value="DUF296"/>
    <property type="match status" value="1"/>
</dbReference>
<dbReference type="Pfam" id="PF03479">
    <property type="entry name" value="PCC"/>
    <property type="match status" value="1"/>
</dbReference>
<evidence type="ECO:0000313" key="2">
    <source>
        <dbReference type="EMBL" id="QUD88531.1"/>
    </source>
</evidence>
<evidence type="ECO:0000259" key="1">
    <source>
        <dbReference type="PROSITE" id="PS51742"/>
    </source>
</evidence>
<dbReference type="SUPFAM" id="SSF117856">
    <property type="entry name" value="AF0104/ALDC/Ptd012-like"/>
    <property type="match status" value="1"/>
</dbReference>